<name>A0A9D4EQR7_DREPO</name>
<evidence type="ECO:0000313" key="1">
    <source>
        <dbReference type="EMBL" id="KAH3784647.1"/>
    </source>
</evidence>
<dbReference type="AlphaFoldDB" id="A0A9D4EQR7"/>
<evidence type="ECO:0000313" key="2">
    <source>
        <dbReference type="Proteomes" id="UP000828390"/>
    </source>
</evidence>
<reference evidence="1" key="2">
    <citation type="submission" date="2020-11" db="EMBL/GenBank/DDBJ databases">
        <authorList>
            <person name="McCartney M.A."/>
            <person name="Auch B."/>
            <person name="Kono T."/>
            <person name="Mallez S."/>
            <person name="Becker A."/>
            <person name="Gohl D.M."/>
            <person name="Silverstein K.A.T."/>
            <person name="Koren S."/>
            <person name="Bechman K.B."/>
            <person name="Herman A."/>
            <person name="Abrahante J.E."/>
            <person name="Garbe J."/>
        </authorList>
    </citation>
    <scope>NUCLEOTIDE SEQUENCE</scope>
    <source>
        <strain evidence="1">Duluth1</strain>
        <tissue evidence="1">Whole animal</tissue>
    </source>
</reference>
<accession>A0A9D4EQR7</accession>
<dbReference type="Proteomes" id="UP000828390">
    <property type="component" value="Unassembled WGS sequence"/>
</dbReference>
<organism evidence="1 2">
    <name type="scientific">Dreissena polymorpha</name>
    <name type="common">Zebra mussel</name>
    <name type="synonym">Mytilus polymorpha</name>
    <dbReference type="NCBI Taxonomy" id="45954"/>
    <lineage>
        <taxon>Eukaryota</taxon>
        <taxon>Metazoa</taxon>
        <taxon>Spiralia</taxon>
        <taxon>Lophotrochozoa</taxon>
        <taxon>Mollusca</taxon>
        <taxon>Bivalvia</taxon>
        <taxon>Autobranchia</taxon>
        <taxon>Heteroconchia</taxon>
        <taxon>Euheterodonta</taxon>
        <taxon>Imparidentia</taxon>
        <taxon>Neoheterodontei</taxon>
        <taxon>Myida</taxon>
        <taxon>Dreissenoidea</taxon>
        <taxon>Dreissenidae</taxon>
        <taxon>Dreissena</taxon>
    </lineage>
</organism>
<gene>
    <name evidence="1" type="ORF">DPMN_162610</name>
</gene>
<comment type="caution">
    <text evidence="1">The sequence shown here is derived from an EMBL/GenBank/DDBJ whole genome shotgun (WGS) entry which is preliminary data.</text>
</comment>
<keyword evidence="2" id="KW-1185">Reference proteome</keyword>
<sequence>MQGRGVSTLSQGQFQRSLKKVIPLLNRVADKSNRLIGNVTSNLCESWMHIRTKFDGGKVVNHCNRFSWNTRYYAGGLRSNLGPKWVPIVWETCTNSKPGTICLQHYERKERQLITTGLSPHQIRRKEGGVVNYI</sequence>
<proteinExistence type="predicted"/>
<reference evidence="1" key="1">
    <citation type="journal article" date="2019" name="bioRxiv">
        <title>The Genome of the Zebra Mussel, Dreissena polymorpha: A Resource for Invasive Species Research.</title>
        <authorList>
            <person name="McCartney M.A."/>
            <person name="Auch B."/>
            <person name="Kono T."/>
            <person name="Mallez S."/>
            <person name="Zhang Y."/>
            <person name="Obille A."/>
            <person name="Becker A."/>
            <person name="Abrahante J.E."/>
            <person name="Garbe J."/>
            <person name="Badalamenti J.P."/>
            <person name="Herman A."/>
            <person name="Mangelson H."/>
            <person name="Liachko I."/>
            <person name="Sullivan S."/>
            <person name="Sone E.D."/>
            <person name="Koren S."/>
            <person name="Silverstein K.A.T."/>
            <person name="Beckman K.B."/>
            <person name="Gohl D.M."/>
        </authorList>
    </citation>
    <scope>NUCLEOTIDE SEQUENCE</scope>
    <source>
        <strain evidence="1">Duluth1</strain>
        <tissue evidence="1">Whole animal</tissue>
    </source>
</reference>
<dbReference type="EMBL" id="JAIWYP010000008">
    <property type="protein sequence ID" value="KAH3784647.1"/>
    <property type="molecule type" value="Genomic_DNA"/>
</dbReference>
<protein>
    <submittedName>
        <fullName evidence="1">Uncharacterized protein</fullName>
    </submittedName>
</protein>